<protein>
    <recommendedName>
        <fullName evidence="2">RING-type E3 ubiquitin transferase</fullName>
        <ecNumber evidence="2">2.3.2.27</ecNumber>
    </recommendedName>
</protein>
<name>A0A392NIP3_9FABA</name>
<dbReference type="EMBL" id="LXQA010039011">
    <property type="protein sequence ID" value="MCH98975.1"/>
    <property type="molecule type" value="Genomic_DNA"/>
</dbReference>
<accession>A0A392NIP3</accession>
<evidence type="ECO:0000256" key="2">
    <source>
        <dbReference type="ARBA" id="ARBA00012483"/>
    </source>
</evidence>
<gene>
    <name evidence="4" type="ORF">A2U01_0019984</name>
</gene>
<dbReference type="PANTHER" id="PTHR45647">
    <property type="entry name" value="OS02G0152300 PROTEIN"/>
    <property type="match status" value="1"/>
</dbReference>
<proteinExistence type="predicted"/>
<comment type="catalytic activity">
    <reaction evidence="1">
        <text>S-ubiquitinyl-[E2 ubiquitin-conjugating enzyme]-L-cysteine + [acceptor protein]-L-lysine = [E2 ubiquitin-conjugating enzyme]-L-cysteine + N(6)-ubiquitinyl-[acceptor protein]-L-lysine.</text>
        <dbReference type="EC" id="2.3.2.27"/>
    </reaction>
</comment>
<dbReference type="AlphaFoldDB" id="A0A392NIP3"/>
<reference evidence="4 5" key="1">
    <citation type="journal article" date="2018" name="Front. Plant Sci.">
        <title>Red Clover (Trifolium pratense) and Zigzag Clover (T. medium) - A Picture of Genomic Similarities and Differences.</title>
        <authorList>
            <person name="Dluhosova J."/>
            <person name="Istvanek J."/>
            <person name="Nedelnik J."/>
            <person name="Repkova J."/>
        </authorList>
    </citation>
    <scope>NUCLEOTIDE SEQUENCE [LARGE SCALE GENOMIC DNA]</scope>
    <source>
        <strain evidence="5">cv. 10/8</strain>
        <tissue evidence="4">Leaf</tissue>
    </source>
</reference>
<dbReference type="Proteomes" id="UP000265520">
    <property type="component" value="Unassembled WGS sequence"/>
</dbReference>
<dbReference type="InterPro" id="IPR051348">
    <property type="entry name" value="U-box_ubiquitin_ligases"/>
</dbReference>
<dbReference type="EC" id="2.3.2.27" evidence="2"/>
<evidence type="ECO:0000313" key="4">
    <source>
        <dbReference type="EMBL" id="MCH98975.1"/>
    </source>
</evidence>
<feature type="non-terminal residue" evidence="4">
    <location>
        <position position="1"/>
    </location>
</feature>
<sequence length="145" mass="16367">AGEFDVVPKHGRAPTEEELHQLFLPFRGFCARKGIIAKELVLHDIDVSSALTDYIIDHSFINVVVGAPRWNNAFIRRFKDEDVPTSLIKSLPETCTVHIISKGKVHKHHYHGGAIAMMVDPSVKTKMQEYQDVSPKESFVHQGEH</sequence>
<dbReference type="GO" id="GO:0061630">
    <property type="term" value="F:ubiquitin protein ligase activity"/>
    <property type="evidence" value="ECO:0007669"/>
    <property type="project" value="UniProtKB-EC"/>
</dbReference>
<keyword evidence="5" id="KW-1185">Reference proteome</keyword>
<evidence type="ECO:0000256" key="3">
    <source>
        <dbReference type="ARBA" id="ARBA00022786"/>
    </source>
</evidence>
<evidence type="ECO:0000313" key="5">
    <source>
        <dbReference type="Proteomes" id="UP000265520"/>
    </source>
</evidence>
<evidence type="ECO:0000256" key="1">
    <source>
        <dbReference type="ARBA" id="ARBA00000900"/>
    </source>
</evidence>
<organism evidence="4 5">
    <name type="scientific">Trifolium medium</name>
    <dbReference type="NCBI Taxonomy" id="97028"/>
    <lineage>
        <taxon>Eukaryota</taxon>
        <taxon>Viridiplantae</taxon>
        <taxon>Streptophyta</taxon>
        <taxon>Embryophyta</taxon>
        <taxon>Tracheophyta</taxon>
        <taxon>Spermatophyta</taxon>
        <taxon>Magnoliopsida</taxon>
        <taxon>eudicotyledons</taxon>
        <taxon>Gunneridae</taxon>
        <taxon>Pentapetalae</taxon>
        <taxon>rosids</taxon>
        <taxon>fabids</taxon>
        <taxon>Fabales</taxon>
        <taxon>Fabaceae</taxon>
        <taxon>Papilionoideae</taxon>
        <taxon>50 kb inversion clade</taxon>
        <taxon>NPAAA clade</taxon>
        <taxon>Hologalegina</taxon>
        <taxon>IRL clade</taxon>
        <taxon>Trifolieae</taxon>
        <taxon>Trifolium</taxon>
    </lineage>
</organism>
<dbReference type="PANTHER" id="PTHR45647:SF51">
    <property type="entry name" value="PROTEIN KINASE SUPERFAMILY PROTEIN"/>
    <property type="match status" value="1"/>
</dbReference>
<keyword evidence="3" id="KW-0833">Ubl conjugation pathway</keyword>
<comment type="caution">
    <text evidence="4">The sequence shown here is derived from an EMBL/GenBank/DDBJ whole genome shotgun (WGS) entry which is preliminary data.</text>
</comment>